<keyword evidence="1" id="KW-0805">Transcription regulation</keyword>
<evidence type="ECO:0000259" key="6">
    <source>
        <dbReference type="PROSITE" id="PS51005"/>
    </source>
</evidence>
<evidence type="ECO:0000256" key="4">
    <source>
        <dbReference type="ARBA" id="ARBA00023242"/>
    </source>
</evidence>
<feature type="region of interest" description="Disordered" evidence="5">
    <location>
        <begin position="322"/>
        <end position="427"/>
    </location>
</feature>
<feature type="compositionally biased region" description="Polar residues" evidence="5">
    <location>
        <begin position="354"/>
        <end position="363"/>
    </location>
</feature>
<feature type="region of interest" description="Disordered" evidence="5">
    <location>
        <begin position="241"/>
        <end position="265"/>
    </location>
</feature>
<keyword evidence="3" id="KW-0804">Transcription</keyword>
<accession>A0A6V7PC31</accession>
<evidence type="ECO:0000313" key="7">
    <source>
        <dbReference type="EMBL" id="CAD1828381.1"/>
    </source>
</evidence>
<dbReference type="PROSITE" id="PS51005">
    <property type="entry name" value="NAC"/>
    <property type="match status" value="1"/>
</dbReference>
<feature type="compositionally biased region" description="Polar residues" evidence="5">
    <location>
        <begin position="322"/>
        <end position="334"/>
    </location>
</feature>
<evidence type="ECO:0000256" key="2">
    <source>
        <dbReference type="ARBA" id="ARBA00023125"/>
    </source>
</evidence>
<evidence type="ECO:0000256" key="1">
    <source>
        <dbReference type="ARBA" id="ARBA00023015"/>
    </source>
</evidence>
<evidence type="ECO:0000256" key="5">
    <source>
        <dbReference type="SAM" id="MobiDB-lite"/>
    </source>
</evidence>
<dbReference type="SUPFAM" id="SSF101941">
    <property type="entry name" value="NAC domain"/>
    <property type="match status" value="1"/>
</dbReference>
<gene>
    <name evidence="7" type="ORF">CB5_LOCUS11592</name>
</gene>
<dbReference type="Gene3D" id="2.170.150.80">
    <property type="entry name" value="NAC domain"/>
    <property type="match status" value="1"/>
</dbReference>
<organism evidence="7">
    <name type="scientific">Ananas comosus var. bracteatus</name>
    <name type="common">red pineapple</name>
    <dbReference type="NCBI Taxonomy" id="296719"/>
    <lineage>
        <taxon>Eukaryota</taxon>
        <taxon>Viridiplantae</taxon>
        <taxon>Streptophyta</taxon>
        <taxon>Embryophyta</taxon>
        <taxon>Tracheophyta</taxon>
        <taxon>Spermatophyta</taxon>
        <taxon>Magnoliopsida</taxon>
        <taxon>Liliopsida</taxon>
        <taxon>Poales</taxon>
        <taxon>Bromeliaceae</taxon>
        <taxon>Bromelioideae</taxon>
        <taxon>Ananas</taxon>
    </lineage>
</organism>
<feature type="compositionally biased region" description="Basic and acidic residues" evidence="5">
    <location>
        <begin position="365"/>
        <end position="378"/>
    </location>
</feature>
<name>A0A6V7PC31_ANACO</name>
<dbReference type="GO" id="GO:0003677">
    <property type="term" value="F:DNA binding"/>
    <property type="evidence" value="ECO:0007669"/>
    <property type="project" value="UniProtKB-KW"/>
</dbReference>
<proteinExistence type="predicted"/>
<keyword evidence="2" id="KW-0238">DNA-binding</keyword>
<sequence>MAVKVGRPLTAAELLRSSKGVVPSSGADFRFNPPEDRLILEYLLPFALGRITGAESVINDDPYRVEPWVLLDEHRRDSEEGAFFFATKTMVGTRRSRTVGKKGTWRTQTSEKRPVVDAAGCIVAVFRKTLLSYYTAGNRTTSTGYVMYEYELFVDNDGSDGGTTYVSVLCHIRKSCREVARSNKRKRQFKFQATIAAASAAASSSGCTSRSAVLFPCEAPAVIDSVDPNRDSATSMSGLFESRTEDTANQLSTTSLSENSNRRIPPQPACEALSLTTTVTPTRIPCPAVTDGTNAKPDSPICLSEPPESTALFKSACKSPTVTNQLSASPQSALPESRSLRESACETPAVAVGNQHSASSLSEQPELRSLHESAREDAAFGSEDAANNSKPDASLFPLPYGASSESAETPSENKPRQEEPPSDSSYSLGELIDIVETADRGATSIYFRQLWEFIGPFDTIIIEQLK</sequence>
<dbReference type="PANTHER" id="PTHR31719:SF88">
    <property type="entry name" value="OS07G0272700 PROTEIN"/>
    <property type="match status" value="1"/>
</dbReference>
<protein>
    <recommendedName>
        <fullName evidence="6">NAC domain-containing protein</fullName>
    </recommendedName>
</protein>
<dbReference type="InterPro" id="IPR003441">
    <property type="entry name" value="NAC-dom"/>
</dbReference>
<dbReference type="PANTHER" id="PTHR31719">
    <property type="entry name" value="NAC TRANSCRIPTION FACTOR 56"/>
    <property type="match status" value="1"/>
</dbReference>
<keyword evidence="4" id="KW-0539">Nucleus</keyword>
<feature type="compositionally biased region" description="Polar residues" evidence="5">
    <location>
        <begin position="247"/>
        <end position="259"/>
    </location>
</feature>
<dbReference type="EMBL" id="LR862147">
    <property type="protein sequence ID" value="CAD1828381.1"/>
    <property type="molecule type" value="Genomic_DNA"/>
</dbReference>
<dbReference type="Pfam" id="PF02365">
    <property type="entry name" value="NAM"/>
    <property type="match status" value="1"/>
</dbReference>
<dbReference type="AlphaFoldDB" id="A0A6V7PC31"/>
<evidence type="ECO:0000256" key="3">
    <source>
        <dbReference type="ARBA" id="ARBA00023163"/>
    </source>
</evidence>
<reference evidence="7" key="1">
    <citation type="submission" date="2020-07" db="EMBL/GenBank/DDBJ databases">
        <authorList>
            <person name="Lin J."/>
        </authorList>
    </citation>
    <scope>NUCLEOTIDE SEQUENCE</scope>
</reference>
<feature type="domain" description="NAC" evidence="6">
    <location>
        <begin position="25"/>
        <end position="175"/>
    </location>
</feature>
<dbReference type="InterPro" id="IPR036093">
    <property type="entry name" value="NAC_dom_sf"/>
</dbReference>
<dbReference type="GO" id="GO:0006355">
    <property type="term" value="P:regulation of DNA-templated transcription"/>
    <property type="evidence" value="ECO:0007669"/>
    <property type="project" value="InterPro"/>
</dbReference>